<keyword evidence="1" id="KW-0456">Lyase</keyword>
<dbReference type="GO" id="GO:0018836">
    <property type="term" value="F:alkylmercury lyase activity"/>
    <property type="evidence" value="ECO:0007669"/>
    <property type="project" value="InterPro"/>
</dbReference>
<comment type="caution">
    <text evidence="1">The sequence shown here is derived from an EMBL/GenBank/DDBJ whole genome shotgun (WGS) entry which is preliminary data.</text>
</comment>
<evidence type="ECO:0000313" key="1">
    <source>
        <dbReference type="EMBL" id="RZS43510.1"/>
    </source>
</evidence>
<name>A0A4Q7L415_9PSEU</name>
<organism evidence="1 2">
    <name type="scientific">Herbihabitans rhizosphaerae</name>
    <dbReference type="NCBI Taxonomy" id="1872711"/>
    <lineage>
        <taxon>Bacteria</taxon>
        <taxon>Bacillati</taxon>
        <taxon>Actinomycetota</taxon>
        <taxon>Actinomycetes</taxon>
        <taxon>Pseudonocardiales</taxon>
        <taxon>Pseudonocardiaceae</taxon>
        <taxon>Herbihabitans</taxon>
    </lineage>
</organism>
<protein>
    <submittedName>
        <fullName evidence="1">Alkylmercury lyase-like protein</fullName>
    </submittedName>
</protein>
<dbReference type="OrthoDB" id="7185309at2"/>
<dbReference type="Pfam" id="PF03243">
    <property type="entry name" value="MerB"/>
    <property type="match status" value="1"/>
</dbReference>
<dbReference type="EMBL" id="SGWQ01000002">
    <property type="protein sequence ID" value="RZS43510.1"/>
    <property type="molecule type" value="Genomic_DNA"/>
</dbReference>
<dbReference type="Proteomes" id="UP000294257">
    <property type="component" value="Unassembled WGS sequence"/>
</dbReference>
<dbReference type="InterPro" id="IPR004927">
    <property type="entry name" value="MerB"/>
</dbReference>
<dbReference type="SUPFAM" id="SSF160387">
    <property type="entry name" value="NosL/MerB-like"/>
    <property type="match status" value="1"/>
</dbReference>
<evidence type="ECO:0000313" key="2">
    <source>
        <dbReference type="Proteomes" id="UP000294257"/>
    </source>
</evidence>
<dbReference type="AlphaFoldDB" id="A0A4Q7L415"/>
<reference evidence="1 2" key="1">
    <citation type="submission" date="2019-02" db="EMBL/GenBank/DDBJ databases">
        <title>Genomic Encyclopedia of Type Strains, Phase IV (KMG-IV): sequencing the most valuable type-strain genomes for metagenomic binning, comparative biology and taxonomic classification.</title>
        <authorList>
            <person name="Goeker M."/>
        </authorList>
    </citation>
    <scope>NUCLEOTIDE SEQUENCE [LARGE SCALE GENOMIC DNA]</scope>
    <source>
        <strain evidence="1 2">DSM 101727</strain>
    </source>
</reference>
<dbReference type="InterPro" id="IPR053717">
    <property type="entry name" value="MerB_lyase_sf"/>
</dbReference>
<sequence>MCAIDALGIPAMLDTDAVITSRDPETGEPITVQVTGGGTDWRPANAVVHLGSRADCRTTTSAESCCGYINFFGHRRGALTWAARHPEIDSLVLDQDQALAEDVRCFGDLLS</sequence>
<accession>A0A4Q7L415</accession>
<gene>
    <name evidence="1" type="ORF">EV193_102490</name>
</gene>
<proteinExistence type="predicted"/>
<keyword evidence="2" id="KW-1185">Reference proteome</keyword>
<dbReference type="Gene3D" id="3.30.450.410">
    <property type="match status" value="1"/>
</dbReference>